<protein>
    <submittedName>
        <fullName evidence="1">Uncharacterized protein</fullName>
    </submittedName>
</protein>
<dbReference type="EMBL" id="GBRH01223038">
    <property type="protein sequence ID" value="JAD74857.1"/>
    <property type="molecule type" value="Transcribed_RNA"/>
</dbReference>
<dbReference type="AlphaFoldDB" id="A0A0A9CTM5"/>
<proteinExistence type="predicted"/>
<accession>A0A0A9CTM5</accession>
<reference evidence="1" key="2">
    <citation type="journal article" date="2015" name="Data Brief">
        <title>Shoot transcriptome of the giant reed, Arundo donax.</title>
        <authorList>
            <person name="Barrero R.A."/>
            <person name="Guerrero F.D."/>
            <person name="Moolhuijzen P."/>
            <person name="Goolsby J.A."/>
            <person name="Tidwell J."/>
            <person name="Bellgard S.E."/>
            <person name="Bellgard M.I."/>
        </authorList>
    </citation>
    <scope>NUCLEOTIDE SEQUENCE</scope>
    <source>
        <tissue evidence="1">Shoot tissue taken approximately 20 cm above the soil surface</tissue>
    </source>
</reference>
<reference evidence="1" key="1">
    <citation type="submission" date="2014-09" db="EMBL/GenBank/DDBJ databases">
        <authorList>
            <person name="Magalhaes I.L.F."/>
            <person name="Oliveira U."/>
            <person name="Santos F.R."/>
            <person name="Vidigal T.H.D.A."/>
            <person name="Brescovit A.D."/>
            <person name="Santos A.J."/>
        </authorList>
    </citation>
    <scope>NUCLEOTIDE SEQUENCE</scope>
    <source>
        <tissue evidence="1">Shoot tissue taken approximately 20 cm above the soil surface</tissue>
    </source>
</reference>
<evidence type="ECO:0000313" key="1">
    <source>
        <dbReference type="EMBL" id="JAD74857.1"/>
    </source>
</evidence>
<organism evidence="1">
    <name type="scientific">Arundo donax</name>
    <name type="common">Giant reed</name>
    <name type="synonym">Donax arundinaceus</name>
    <dbReference type="NCBI Taxonomy" id="35708"/>
    <lineage>
        <taxon>Eukaryota</taxon>
        <taxon>Viridiplantae</taxon>
        <taxon>Streptophyta</taxon>
        <taxon>Embryophyta</taxon>
        <taxon>Tracheophyta</taxon>
        <taxon>Spermatophyta</taxon>
        <taxon>Magnoliopsida</taxon>
        <taxon>Liliopsida</taxon>
        <taxon>Poales</taxon>
        <taxon>Poaceae</taxon>
        <taxon>PACMAD clade</taxon>
        <taxon>Arundinoideae</taxon>
        <taxon>Arundineae</taxon>
        <taxon>Arundo</taxon>
    </lineage>
</organism>
<sequence length="80" mass="9425">MHMRNHLVLIQAQCTCLGRLKLASDSTVAASLLKIFKDAYMLFRTVQYSQGTPYQRKKGSQQVLIFCHHFEQFYMSWHQD</sequence>
<name>A0A0A9CTM5_ARUDO</name>